<dbReference type="OrthoDB" id="1738562at2759"/>
<dbReference type="Gene3D" id="3.10.10.10">
    <property type="entry name" value="HIV Type 1 Reverse Transcriptase, subunit A, domain 1"/>
    <property type="match status" value="1"/>
</dbReference>
<dbReference type="SUPFAM" id="SSF56672">
    <property type="entry name" value="DNA/RNA polymerases"/>
    <property type="match status" value="1"/>
</dbReference>
<dbReference type="AlphaFoldDB" id="A0A371FIJ4"/>
<dbReference type="InterPro" id="IPR043502">
    <property type="entry name" value="DNA/RNA_pol_sf"/>
</dbReference>
<dbReference type="PANTHER" id="PTHR24559">
    <property type="entry name" value="TRANSPOSON TY3-I GAG-POL POLYPROTEIN"/>
    <property type="match status" value="1"/>
</dbReference>
<protein>
    <recommendedName>
        <fullName evidence="3">Reverse transcriptase domain-containing protein</fullName>
    </recommendedName>
</protein>
<feature type="non-terminal residue" evidence="1">
    <location>
        <position position="1"/>
    </location>
</feature>
<dbReference type="EMBL" id="QJKJ01008954">
    <property type="protein sequence ID" value="RDX78127.1"/>
    <property type="molecule type" value="Genomic_DNA"/>
</dbReference>
<comment type="caution">
    <text evidence="1">The sequence shown here is derived from an EMBL/GenBank/DDBJ whole genome shotgun (WGS) entry which is preliminary data.</text>
</comment>
<sequence length="129" mass="15162">MEEEAQPIWKHQRRLNPTILDVVKKELTKLLVVGITYPISDSHWVSPMQVVPKRSGMTIMKNQQDELVPMWIQNNWRIHIVAEDQHKMTFTYPFGTFAYTRMPYGLCNAPSTFQRCMISIFSDLLQDCM</sequence>
<dbReference type="InterPro" id="IPR053134">
    <property type="entry name" value="RNA-dir_DNA_polymerase"/>
</dbReference>
<proteinExistence type="predicted"/>
<organism evidence="1 2">
    <name type="scientific">Mucuna pruriens</name>
    <name type="common">Velvet bean</name>
    <name type="synonym">Dolichos pruriens</name>
    <dbReference type="NCBI Taxonomy" id="157652"/>
    <lineage>
        <taxon>Eukaryota</taxon>
        <taxon>Viridiplantae</taxon>
        <taxon>Streptophyta</taxon>
        <taxon>Embryophyta</taxon>
        <taxon>Tracheophyta</taxon>
        <taxon>Spermatophyta</taxon>
        <taxon>Magnoliopsida</taxon>
        <taxon>eudicotyledons</taxon>
        <taxon>Gunneridae</taxon>
        <taxon>Pentapetalae</taxon>
        <taxon>rosids</taxon>
        <taxon>fabids</taxon>
        <taxon>Fabales</taxon>
        <taxon>Fabaceae</taxon>
        <taxon>Papilionoideae</taxon>
        <taxon>50 kb inversion clade</taxon>
        <taxon>NPAAA clade</taxon>
        <taxon>indigoferoid/millettioid clade</taxon>
        <taxon>Phaseoleae</taxon>
        <taxon>Mucuna</taxon>
    </lineage>
</organism>
<evidence type="ECO:0008006" key="3">
    <source>
        <dbReference type="Google" id="ProtNLM"/>
    </source>
</evidence>
<evidence type="ECO:0000313" key="1">
    <source>
        <dbReference type="EMBL" id="RDX78127.1"/>
    </source>
</evidence>
<dbReference type="Proteomes" id="UP000257109">
    <property type="component" value="Unassembled WGS sequence"/>
</dbReference>
<evidence type="ECO:0000313" key="2">
    <source>
        <dbReference type="Proteomes" id="UP000257109"/>
    </source>
</evidence>
<name>A0A371FIJ4_MUCPR</name>
<gene>
    <name evidence="1" type="ORF">CR513_41634</name>
</gene>
<dbReference type="PANTHER" id="PTHR24559:SF444">
    <property type="entry name" value="REVERSE TRANSCRIPTASE DOMAIN-CONTAINING PROTEIN"/>
    <property type="match status" value="1"/>
</dbReference>
<keyword evidence="2" id="KW-1185">Reference proteome</keyword>
<reference evidence="1" key="1">
    <citation type="submission" date="2018-05" db="EMBL/GenBank/DDBJ databases">
        <title>Draft genome of Mucuna pruriens seed.</title>
        <authorList>
            <person name="Nnadi N.E."/>
            <person name="Vos R."/>
            <person name="Hasami M.H."/>
            <person name="Devisetty U.K."/>
            <person name="Aguiy J.C."/>
        </authorList>
    </citation>
    <scope>NUCLEOTIDE SEQUENCE [LARGE SCALE GENOMIC DNA]</scope>
    <source>
        <strain evidence="1">JCA_2017</strain>
    </source>
</reference>
<accession>A0A371FIJ4</accession>